<evidence type="ECO:0000313" key="3">
    <source>
        <dbReference type="Proteomes" id="UP000050525"/>
    </source>
</evidence>
<evidence type="ECO:0000313" key="2">
    <source>
        <dbReference type="EMBL" id="KYO32118.1"/>
    </source>
</evidence>
<evidence type="ECO:0000256" key="1">
    <source>
        <dbReference type="SAM" id="MobiDB-lite"/>
    </source>
</evidence>
<accession>A0A151N5N9</accession>
<feature type="compositionally biased region" description="Basic and acidic residues" evidence="1">
    <location>
        <begin position="7"/>
        <end position="26"/>
    </location>
</feature>
<dbReference type="Proteomes" id="UP000050525">
    <property type="component" value="Unassembled WGS sequence"/>
</dbReference>
<sequence>MQATGKGPDKGMVEKMEKGEQERHLMSETVSGGDAGRKRSLSRREKLNPREPSQEPSPPGAVWWEKQVVLKPLRKAPRRISGRSKLSLPQVDYIGLQNRSVAVCHVLCSLVKCDHSWS</sequence>
<dbReference type="EMBL" id="AKHW03004004">
    <property type="protein sequence ID" value="KYO32118.1"/>
    <property type="molecule type" value="Genomic_DNA"/>
</dbReference>
<organism evidence="2 3">
    <name type="scientific">Alligator mississippiensis</name>
    <name type="common">American alligator</name>
    <dbReference type="NCBI Taxonomy" id="8496"/>
    <lineage>
        <taxon>Eukaryota</taxon>
        <taxon>Metazoa</taxon>
        <taxon>Chordata</taxon>
        <taxon>Craniata</taxon>
        <taxon>Vertebrata</taxon>
        <taxon>Euteleostomi</taxon>
        <taxon>Archelosauria</taxon>
        <taxon>Archosauria</taxon>
        <taxon>Crocodylia</taxon>
        <taxon>Alligatoridae</taxon>
        <taxon>Alligatorinae</taxon>
        <taxon>Alligator</taxon>
    </lineage>
</organism>
<feature type="compositionally biased region" description="Basic and acidic residues" evidence="1">
    <location>
        <begin position="42"/>
        <end position="53"/>
    </location>
</feature>
<reference evidence="2 3" key="1">
    <citation type="journal article" date="2012" name="Genome Biol.">
        <title>Sequencing three crocodilian genomes to illuminate the evolution of archosaurs and amniotes.</title>
        <authorList>
            <person name="St John J.A."/>
            <person name="Braun E.L."/>
            <person name="Isberg S.R."/>
            <person name="Miles L.G."/>
            <person name="Chong A.Y."/>
            <person name="Gongora J."/>
            <person name="Dalzell P."/>
            <person name="Moran C."/>
            <person name="Bed'hom B."/>
            <person name="Abzhanov A."/>
            <person name="Burgess S.C."/>
            <person name="Cooksey A.M."/>
            <person name="Castoe T.A."/>
            <person name="Crawford N.G."/>
            <person name="Densmore L.D."/>
            <person name="Drew J.C."/>
            <person name="Edwards S.V."/>
            <person name="Faircloth B.C."/>
            <person name="Fujita M.K."/>
            <person name="Greenwold M.J."/>
            <person name="Hoffmann F.G."/>
            <person name="Howard J.M."/>
            <person name="Iguchi T."/>
            <person name="Janes D.E."/>
            <person name="Khan S.Y."/>
            <person name="Kohno S."/>
            <person name="de Koning A.J."/>
            <person name="Lance S.L."/>
            <person name="McCarthy F.M."/>
            <person name="McCormack J.E."/>
            <person name="Merchant M.E."/>
            <person name="Peterson D.G."/>
            <person name="Pollock D.D."/>
            <person name="Pourmand N."/>
            <person name="Raney B.J."/>
            <person name="Roessler K.A."/>
            <person name="Sanford J.R."/>
            <person name="Sawyer R.H."/>
            <person name="Schmidt C.J."/>
            <person name="Triplett E.W."/>
            <person name="Tuberville T.D."/>
            <person name="Venegas-Anaya M."/>
            <person name="Howard J.T."/>
            <person name="Jarvis E.D."/>
            <person name="Guillette L.J.Jr."/>
            <person name="Glenn T.C."/>
            <person name="Green R.E."/>
            <person name="Ray D.A."/>
        </authorList>
    </citation>
    <scope>NUCLEOTIDE SEQUENCE [LARGE SCALE GENOMIC DNA]</scope>
    <source>
        <strain evidence="2">KSC_2009_1</strain>
    </source>
</reference>
<dbReference type="AlphaFoldDB" id="A0A151N5N9"/>
<feature type="region of interest" description="Disordered" evidence="1">
    <location>
        <begin position="1"/>
        <end position="61"/>
    </location>
</feature>
<gene>
    <name evidence="2" type="ORF">Y1Q_0007125</name>
</gene>
<name>A0A151N5N9_ALLMI</name>
<keyword evidence="3" id="KW-1185">Reference proteome</keyword>
<comment type="caution">
    <text evidence="2">The sequence shown here is derived from an EMBL/GenBank/DDBJ whole genome shotgun (WGS) entry which is preliminary data.</text>
</comment>
<proteinExistence type="predicted"/>
<protein>
    <submittedName>
        <fullName evidence="2">Uncharacterized protein</fullName>
    </submittedName>
</protein>